<name>A0A6A4H4A9_9AGAR</name>
<protein>
    <submittedName>
        <fullName evidence="1">Uncharacterized protein</fullName>
    </submittedName>
</protein>
<keyword evidence="2" id="KW-1185">Reference proteome</keyword>
<proteinExistence type="predicted"/>
<accession>A0A6A4H4A9</accession>
<dbReference type="Proteomes" id="UP000799118">
    <property type="component" value="Unassembled WGS sequence"/>
</dbReference>
<organism evidence="1 2">
    <name type="scientific">Gymnopus androsaceus JB14</name>
    <dbReference type="NCBI Taxonomy" id="1447944"/>
    <lineage>
        <taxon>Eukaryota</taxon>
        <taxon>Fungi</taxon>
        <taxon>Dikarya</taxon>
        <taxon>Basidiomycota</taxon>
        <taxon>Agaricomycotina</taxon>
        <taxon>Agaricomycetes</taxon>
        <taxon>Agaricomycetidae</taxon>
        <taxon>Agaricales</taxon>
        <taxon>Marasmiineae</taxon>
        <taxon>Omphalotaceae</taxon>
        <taxon>Gymnopus</taxon>
    </lineage>
</organism>
<sequence length="103" mass="12086">MYGQDFPESTLTWYRSKRTFTRYTKNTEDSSKSVICELEHTLYFVPVLAHTQIRKTGRSHCFCKIQSREAYRGQPVFEQDECVRGCDSPLGYQEAVEEDAQEF</sequence>
<gene>
    <name evidence="1" type="ORF">BT96DRAFT_1000158</name>
</gene>
<reference evidence="1" key="1">
    <citation type="journal article" date="2019" name="Environ. Microbiol.">
        <title>Fungal ecological strategies reflected in gene transcription - a case study of two litter decomposers.</title>
        <authorList>
            <person name="Barbi F."/>
            <person name="Kohler A."/>
            <person name="Barry K."/>
            <person name="Baskaran P."/>
            <person name="Daum C."/>
            <person name="Fauchery L."/>
            <person name="Ihrmark K."/>
            <person name="Kuo A."/>
            <person name="LaButti K."/>
            <person name="Lipzen A."/>
            <person name="Morin E."/>
            <person name="Grigoriev I.V."/>
            <person name="Henrissat B."/>
            <person name="Lindahl B."/>
            <person name="Martin F."/>
        </authorList>
    </citation>
    <scope>NUCLEOTIDE SEQUENCE</scope>
    <source>
        <strain evidence="1">JB14</strain>
    </source>
</reference>
<dbReference type="AlphaFoldDB" id="A0A6A4H4A9"/>
<evidence type="ECO:0000313" key="2">
    <source>
        <dbReference type="Proteomes" id="UP000799118"/>
    </source>
</evidence>
<dbReference type="EMBL" id="ML769591">
    <property type="protein sequence ID" value="KAE9392606.1"/>
    <property type="molecule type" value="Genomic_DNA"/>
</dbReference>
<evidence type="ECO:0000313" key="1">
    <source>
        <dbReference type="EMBL" id="KAE9392606.1"/>
    </source>
</evidence>